<evidence type="ECO:0000313" key="7">
    <source>
        <dbReference type="Proteomes" id="UP001408789"/>
    </source>
</evidence>
<keyword evidence="3" id="KW-0560">Oxidoreductase</keyword>
<reference evidence="6 7" key="1">
    <citation type="submission" date="2024-04" db="EMBL/GenBank/DDBJ databases">
        <title>The reference genome of an endangered Asteraceae, Deinandra increscens subsp. villosa, native to the Central Coast of California.</title>
        <authorList>
            <person name="Guilliams M."/>
            <person name="Hasenstab-Lehman K."/>
            <person name="Meyer R."/>
            <person name="Mcevoy S."/>
        </authorList>
    </citation>
    <scope>NUCLEOTIDE SEQUENCE [LARGE SCALE GENOMIC DNA]</scope>
    <source>
        <tissue evidence="6">Leaf</tissue>
    </source>
</reference>
<feature type="transmembrane region" description="Helical" evidence="4">
    <location>
        <begin position="211"/>
        <end position="230"/>
    </location>
</feature>
<evidence type="ECO:0000256" key="4">
    <source>
        <dbReference type="SAM" id="Phobius"/>
    </source>
</evidence>
<dbReference type="GO" id="GO:0016491">
    <property type="term" value="F:oxidoreductase activity"/>
    <property type="evidence" value="ECO:0007669"/>
    <property type="project" value="UniProtKB-KW"/>
</dbReference>
<comment type="similarity">
    <text evidence="2">Belongs to the fatty acid desaturase type 1 family.</text>
</comment>
<dbReference type="CDD" id="cd03507">
    <property type="entry name" value="Delta12-FADS-like"/>
    <property type="match status" value="1"/>
</dbReference>
<sequence length="374" mass="43471">MGAPDDMKVLKRVVISKPPFELSDLKKAIPPSCFKLSLLRSFYALFRDIFLICAFYYVASNYIPRFPEPLNYIAWPLYWFFQGVMIGGLWSIGHECGHGAFGGYKWLDDTVGFFIHSALLTPYFSIKYSHRTHHAHTNSVEYDELQVPKLKSDTLHSETLNNPIGLVLRILFHIVFGWNSYLLFNYTGRKYEGIASHFYPKSPIYNESERSLIFLSDFGILVALYAYYNIAVATKGLIWSFYLFGAPFLVFYGLMMILTLLQHTHPSVAHYDSTEWEWMRGALSTIDRDVGILNWFIHDLPRIHVLHHLFPGIPHYHALEAMKAVKPILGDYYNYDDTPIIKAYWREMKECVYVEPDDDHGPNKKSAGVYWFKK</sequence>
<evidence type="ECO:0000259" key="5">
    <source>
        <dbReference type="Pfam" id="PF00487"/>
    </source>
</evidence>
<accession>A0AAP0CPX1</accession>
<proteinExistence type="inferred from homology"/>
<keyword evidence="4" id="KW-0472">Membrane</keyword>
<evidence type="ECO:0000313" key="6">
    <source>
        <dbReference type="EMBL" id="KAK9058160.1"/>
    </source>
</evidence>
<evidence type="ECO:0000256" key="1">
    <source>
        <dbReference type="ARBA" id="ARBA00004370"/>
    </source>
</evidence>
<feature type="transmembrane region" description="Helical" evidence="4">
    <location>
        <begin position="164"/>
        <end position="184"/>
    </location>
</feature>
<feature type="transmembrane region" description="Helical" evidence="4">
    <location>
        <begin position="236"/>
        <end position="261"/>
    </location>
</feature>
<dbReference type="AlphaFoldDB" id="A0AAP0CPX1"/>
<feature type="domain" description="Fatty acid desaturase" evidence="5">
    <location>
        <begin position="74"/>
        <end position="334"/>
    </location>
</feature>
<dbReference type="EMBL" id="JBCNJP010000023">
    <property type="protein sequence ID" value="KAK9058160.1"/>
    <property type="molecule type" value="Genomic_DNA"/>
</dbReference>
<organism evidence="6 7">
    <name type="scientific">Deinandra increscens subsp. villosa</name>
    <dbReference type="NCBI Taxonomy" id="3103831"/>
    <lineage>
        <taxon>Eukaryota</taxon>
        <taxon>Viridiplantae</taxon>
        <taxon>Streptophyta</taxon>
        <taxon>Embryophyta</taxon>
        <taxon>Tracheophyta</taxon>
        <taxon>Spermatophyta</taxon>
        <taxon>Magnoliopsida</taxon>
        <taxon>eudicotyledons</taxon>
        <taxon>Gunneridae</taxon>
        <taxon>Pentapetalae</taxon>
        <taxon>asterids</taxon>
        <taxon>campanulids</taxon>
        <taxon>Asterales</taxon>
        <taxon>Asteraceae</taxon>
        <taxon>Asteroideae</taxon>
        <taxon>Heliantheae alliance</taxon>
        <taxon>Madieae</taxon>
        <taxon>Madiinae</taxon>
        <taxon>Deinandra</taxon>
    </lineage>
</organism>
<dbReference type="Proteomes" id="UP001408789">
    <property type="component" value="Unassembled WGS sequence"/>
</dbReference>
<keyword evidence="4" id="KW-1133">Transmembrane helix</keyword>
<dbReference type="GO" id="GO:0016020">
    <property type="term" value="C:membrane"/>
    <property type="evidence" value="ECO:0007669"/>
    <property type="project" value="UniProtKB-SubCell"/>
</dbReference>
<dbReference type="InterPro" id="IPR005804">
    <property type="entry name" value="FA_desaturase_dom"/>
</dbReference>
<dbReference type="PANTHER" id="PTHR32100">
    <property type="entry name" value="OMEGA-6 FATTY ACID DESATURASE, CHLOROPLASTIC"/>
    <property type="match status" value="1"/>
</dbReference>
<comment type="caution">
    <text evidence="6">The sequence shown here is derived from an EMBL/GenBank/DDBJ whole genome shotgun (WGS) entry which is preliminary data.</text>
</comment>
<keyword evidence="7" id="KW-1185">Reference proteome</keyword>
<keyword evidence="4" id="KW-0812">Transmembrane</keyword>
<dbReference type="InterPro" id="IPR012171">
    <property type="entry name" value="Fatty_acid_desaturase"/>
</dbReference>
<feature type="transmembrane region" description="Helical" evidence="4">
    <location>
        <begin position="70"/>
        <end position="92"/>
    </location>
</feature>
<evidence type="ECO:0000256" key="3">
    <source>
        <dbReference type="ARBA" id="ARBA00023002"/>
    </source>
</evidence>
<comment type="subcellular location">
    <subcellularLocation>
        <location evidence="1">Membrane</location>
    </subcellularLocation>
</comment>
<feature type="transmembrane region" description="Helical" evidence="4">
    <location>
        <begin position="41"/>
        <end position="58"/>
    </location>
</feature>
<evidence type="ECO:0000256" key="2">
    <source>
        <dbReference type="ARBA" id="ARBA00009295"/>
    </source>
</evidence>
<dbReference type="Pfam" id="PF00487">
    <property type="entry name" value="FA_desaturase"/>
    <property type="match status" value="1"/>
</dbReference>
<dbReference type="GO" id="GO:0006629">
    <property type="term" value="P:lipid metabolic process"/>
    <property type="evidence" value="ECO:0007669"/>
    <property type="project" value="InterPro"/>
</dbReference>
<gene>
    <name evidence="6" type="ORF">SSX86_023000</name>
</gene>
<name>A0AAP0CPX1_9ASTR</name>
<protein>
    <recommendedName>
        <fullName evidence="5">Fatty acid desaturase domain-containing protein</fullName>
    </recommendedName>
</protein>